<reference evidence="1 2" key="2">
    <citation type="submission" date="2019-01" db="EMBL/GenBank/DDBJ databases">
        <authorList>
            <person name="Li Y."/>
        </authorList>
    </citation>
    <scope>NUCLEOTIDE SEQUENCE [LARGE SCALE GENOMIC DNA]</scope>
    <source>
        <strain evidence="1 2">07D10-4-3</strain>
    </source>
</reference>
<organism evidence="1 2">
    <name type="scientific">Paenirhodobacter populi</name>
    <dbReference type="NCBI Taxonomy" id="2306993"/>
    <lineage>
        <taxon>Bacteria</taxon>
        <taxon>Pseudomonadati</taxon>
        <taxon>Pseudomonadota</taxon>
        <taxon>Alphaproteobacteria</taxon>
        <taxon>Rhodobacterales</taxon>
        <taxon>Rhodobacter group</taxon>
        <taxon>Paenirhodobacter</taxon>
    </lineage>
</organism>
<dbReference type="EMBL" id="SAUY01000015">
    <property type="protein sequence ID" value="RWR30500.1"/>
    <property type="molecule type" value="Genomic_DNA"/>
</dbReference>
<protein>
    <submittedName>
        <fullName evidence="1">Uncharacterized protein</fullName>
    </submittedName>
</protein>
<evidence type="ECO:0000313" key="2">
    <source>
        <dbReference type="Proteomes" id="UP000284451"/>
    </source>
</evidence>
<dbReference type="RefSeq" id="WP_128232706.1">
    <property type="nucleotide sequence ID" value="NZ_SAUY01000015.1"/>
</dbReference>
<dbReference type="Proteomes" id="UP000284451">
    <property type="component" value="Unassembled WGS sequence"/>
</dbReference>
<dbReference type="AlphaFoldDB" id="A0A443KCL5"/>
<accession>A0A443KCL5</accession>
<sequence length="85" mass="9691">MNIWTITTIAEGKPTVAIFGGAEALESQLRDHYGQIWKDCKIGDDLPSQWDEMQNDLVSMGFLTEEQIAYVQKHKLETSSQPHLR</sequence>
<name>A0A443KCL5_9RHOB</name>
<reference evidence="1 2" key="1">
    <citation type="submission" date="2019-01" db="EMBL/GenBank/DDBJ databases">
        <title>Sinorhodobacter populi sp. nov. isolated from the symptomatic bark tissue of Populus euramericana canker.</title>
        <authorList>
            <person name="Xu G."/>
        </authorList>
    </citation>
    <scope>NUCLEOTIDE SEQUENCE [LARGE SCALE GENOMIC DNA]</scope>
    <source>
        <strain evidence="1 2">07D10-4-3</strain>
    </source>
</reference>
<evidence type="ECO:0000313" key="1">
    <source>
        <dbReference type="EMBL" id="RWR30500.1"/>
    </source>
</evidence>
<comment type="caution">
    <text evidence="1">The sequence shown here is derived from an EMBL/GenBank/DDBJ whole genome shotgun (WGS) entry which is preliminary data.</text>
</comment>
<proteinExistence type="predicted"/>
<gene>
    <name evidence="1" type="ORF">D2T29_12580</name>
</gene>